<feature type="region of interest" description="Disordered" evidence="1">
    <location>
        <begin position="361"/>
        <end position="385"/>
    </location>
</feature>
<organism evidence="3 4">
    <name type="scientific">Mesorhizobium shangrilense</name>
    <dbReference type="NCBI Taxonomy" id="460060"/>
    <lineage>
        <taxon>Bacteria</taxon>
        <taxon>Pseudomonadati</taxon>
        <taxon>Pseudomonadota</taxon>
        <taxon>Alphaproteobacteria</taxon>
        <taxon>Hyphomicrobiales</taxon>
        <taxon>Phyllobacteriaceae</taxon>
        <taxon>Mesorhizobium</taxon>
    </lineage>
</organism>
<sequence length="385" mass="43047">MRLTWLTRSRTAHRNRPSGDRYRSEIIADAPVPGREESVLFFSRKLIRPARLRGFSNRDPRESLLLGFYLGVAALLPVEWWAPVCQKVSRLRLKRHIRKDFARYAKAVRAVLGGGIDAEALFMGLLAANHRRRLTFAAHLCRTRWSPLIRLEGAHGLQAALLRGRGAILWCDLFTAQTIIGKRALHEAGIDAHQVSIDFHGISDTIFGLRFLNPALVEVENRYLKSRIVFDRNDTYQVTARIQKILKNNGVVLMTNTIQAGSTFAEAAMGESGWTHLASAPANFAARAGTALFAMSTFETIAFREYRAVISPELVPAARQASETPAMEAKNMALLAEYILLKRDRLLEALKLHPEQMMSWSGHEGLSERQDSVAPGNDAGLRLSQ</sequence>
<evidence type="ECO:0000256" key="2">
    <source>
        <dbReference type="SAM" id="Phobius"/>
    </source>
</evidence>
<comment type="caution">
    <text evidence="3">The sequence shown here is derived from an EMBL/GenBank/DDBJ whole genome shotgun (WGS) entry which is preliminary data.</text>
</comment>
<dbReference type="RefSeq" id="WP_354458036.1">
    <property type="nucleotide sequence ID" value="NZ_JBEWSZ010000001.1"/>
</dbReference>
<feature type="transmembrane region" description="Helical" evidence="2">
    <location>
        <begin position="63"/>
        <end position="82"/>
    </location>
</feature>
<gene>
    <name evidence="3" type="ORF">ABVQ20_03145</name>
</gene>
<reference evidence="3 4" key="1">
    <citation type="submission" date="2024-06" db="EMBL/GenBank/DDBJ databases">
        <authorList>
            <person name="Kim D.-U."/>
        </authorList>
    </citation>
    <scope>NUCLEOTIDE SEQUENCE [LARGE SCALE GENOMIC DNA]</scope>
    <source>
        <strain evidence="3 4">KACC15460</strain>
    </source>
</reference>
<evidence type="ECO:0000256" key="1">
    <source>
        <dbReference type="SAM" id="MobiDB-lite"/>
    </source>
</evidence>
<accession>A0ABV2D7F1</accession>
<proteinExistence type="predicted"/>
<keyword evidence="2" id="KW-0812">Transmembrane</keyword>
<dbReference type="EMBL" id="JBEWSZ010000001">
    <property type="protein sequence ID" value="MET2825966.1"/>
    <property type="molecule type" value="Genomic_DNA"/>
</dbReference>
<keyword evidence="2" id="KW-0472">Membrane</keyword>
<name>A0ABV2D7F1_9HYPH</name>
<evidence type="ECO:0000313" key="4">
    <source>
        <dbReference type="Proteomes" id="UP001548832"/>
    </source>
</evidence>
<dbReference type="Proteomes" id="UP001548832">
    <property type="component" value="Unassembled WGS sequence"/>
</dbReference>
<evidence type="ECO:0000313" key="3">
    <source>
        <dbReference type="EMBL" id="MET2825966.1"/>
    </source>
</evidence>
<keyword evidence="2" id="KW-1133">Transmembrane helix</keyword>
<protein>
    <submittedName>
        <fullName evidence="3">Uncharacterized protein</fullName>
    </submittedName>
</protein>
<keyword evidence="4" id="KW-1185">Reference proteome</keyword>